<dbReference type="PROSITE" id="PS51257">
    <property type="entry name" value="PROKAR_LIPOPROTEIN"/>
    <property type="match status" value="1"/>
</dbReference>
<dbReference type="InterPro" id="IPR059052">
    <property type="entry name" value="HH_YbhG-like"/>
</dbReference>
<dbReference type="AlphaFoldDB" id="A0A9X7J3Q1"/>
<dbReference type="Gene3D" id="1.20.1600.10">
    <property type="entry name" value="Outer membrane efflux proteins (OEP)"/>
    <property type="match status" value="1"/>
</dbReference>
<dbReference type="Proteomes" id="UP000239430">
    <property type="component" value="Unassembled WGS sequence"/>
</dbReference>
<feature type="domain" description="YbhG-like alpha-helical hairpin" evidence="5">
    <location>
        <begin position="75"/>
        <end position="217"/>
    </location>
</feature>
<dbReference type="Gene3D" id="2.40.30.170">
    <property type="match status" value="1"/>
</dbReference>
<evidence type="ECO:0000259" key="5">
    <source>
        <dbReference type="Pfam" id="PF25881"/>
    </source>
</evidence>
<sequence>MGRGKRTSLVLLAILTLTLALITGCQPREKEKLLTASGTIEATEVKVIAEVGGTLQELAVKEGDTVPAGKLIGRLDQAAYQIQVAQAGAGIAAARAALAEARAGARSEEIAAAEQEVARLDAQAAIVQEQVALLEDNLRRARELYQAGALPEQELLNRETQYNQARHQLEAARAQLEEAKSRLSLLRAGSTPYTLERLEAGVKQGEANLALAQLNLNKTALRSPAAGLVASVNFERGELVPPGAEVVTLLDLNNLWLNVYIPENRLGEVQIGQPVQIQVDTYPDQSFPGQVEYIAPQAEFTPRQVQTREDRVNLVFRVKIRVTGGQDKLRPGLPADVTFMPITP</sequence>
<dbReference type="PANTHER" id="PTHR32347">
    <property type="entry name" value="EFFLUX SYSTEM COMPONENT YKNX-RELATED"/>
    <property type="match status" value="1"/>
</dbReference>
<evidence type="ECO:0000256" key="1">
    <source>
        <dbReference type="ARBA" id="ARBA00004196"/>
    </source>
</evidence>
<protein>
    <submittedName>
        <fullName evidence="7">Multidrug resistance protein MdtN</fullName>
    </submittedName>
</protein>
<feature type="coiled-coil region" evidence="4">
    <location>
        <begin position="110"/>
        <end position="215"/>
    </location>
</feature>
<dbReference type="InterPro" id="IPR050465">
    <property type="entry name" value="UPF0194_transport"/>
</dbReference>
<evidence type="ECO:0000259" key="6">
    <source>
        <dbReference type="Pfam" id="PF25954"/>
    </source>
</evidence>
<feature type="domain" description="CusB-like beta-barrel" evidence="6">
    <location>
        <begin position="255"/>
        <end position="340"/>
    </location>
</feature>
<keyword evidence="3 4" id="KW-0175">Coiled coil</keyword>
<proteinExistence type="inferred from homology"/>
<name>A0A9X7J3Q1_9FIRM</name>
<dbReference type="GO" id="GO:0015562">
    <property type="term" value="F:efflux transmembrane transporter activity"/>
    <property type="evidence" value="ECO:0007669"/>
    <property type="project" value="InterPro"/>
</dbReference>
<dbReference type="Pfam" id="PF25881">
    <property type="entry name" value="HH_YBHG"/>
    <property type="match status" value="1"/>
</dbReference>
<comment type="caution">
    <text evidence="7">The sequence shown here is derived from an EMBL/GenBank/DDBJ whole genome shotgun (WGS) entry which is preliminary data.</text>
</comment>
<dbReference type="PANTHER" id="PTHR32347:SF23">
    <property type="entry name" value="BLL5650 PROTEIN"/>
    <property type="match status" value="1"/>
</dbReference>
<gene>
    <name evidence="7" type="primary">mdtN</name>
    <name evidence="7" type="ORF">MOST_10280</name>
</gene>
<dbReference type="Pfam" id="PF25954">
    <property type="entry name" value="Beta-barrel_RND_2"/>
    <property type="match status" value="1"/>
</dbReference>
<dbReference type="SUPFAM" id="SSF111369">
    <property type="entry name" value="HlyD-like secretion proteins"/>
    <property type="match status" value="1"/>
</dbReference>
<comment type="similarity">
    <text evidence="2">Belongs to the membrane fusion protein (MFP) (TC 8.A.1) family.</text>
</comment>
<dbReference type="GO" id="GO:0030313">
    <property type="term" value="C:cell envelope"/>
    <property type="evidence" value="ECO:0007669"/>
    <property type="project" value="UniProtKB-SubCell"/>
</dbReference>
<evidence type="ECO:0000313" key="8">
    <source>
        <dbReference type="Proteomes" id="UP000239430"/>
    </source>
</evidence>
<keyword evidence="8" id="KW-1185">Reference proteome</keyword>
<dbReference type="InterPro" id="IPR058792">
    <property type="entry name" value="Beta-barrel_RND_2"/>
</dbReference>
<evidence type="ECO:0000256" key="4">
    <source>
        <dbReference type="SAM" id="Coils"/>
    </source>
</evidence>
<organism evidence="7 8">
    <name type="scientific">Neomoorella stamsii</name>
    <dbReference type="NCBI Taxonomy" id="1266720"/>
    <lineage>
        <taxon>Bacteria</taxon>
        <taxon>Bacillati</taxon>
        <taxon>Bacillota</taxon>
        <taxon>Clostridia</taxon>
        <taxon>Neomoorellales</taxon>
        <taxon>Neomoorellaceae</taxon>
        <taxon>Neomoorella</taxon>
    </lineage>
</organism>
<reference evidence="7 8" key="1">
    <citation type="submission" date="2018-03" db="EMBL/GenBank/DDBJ databases">
        <title>Genome sequence of Moorella stamsii DSM 26217.</title>
        <authorList>
            <person name="Poehlein A."/>
            <person name="Daniel R."/>
        </authorList>
    </citation>
    <scope>NUCLEOTIDE SEQUENCE [LARGE SCALE GENOMIC DNA]</scope>
    <source>
        <strain evidence="8">DSM 26217</strain>
    </source>
</reference>
<dbReference type="Gene3D" id="2.40.50.100">
    <property type="match status" value="2"/>
</dbReference>
<evidence type="ECO:0000313" key="7">
    <source>
        <dbReference type="EMBL" id="PRR74593.1"/>
    </source>
</evidence>
<dbReference type="SUPFAM" id="SSF56954">
    <property type="entry name" value="Outer membrane efflux proteins (OEP)"/>
    <property type="match status" value="1"/>
</dbReference>
<comment type="subcellular location">
    <subcellularLocation>
        <location evidence="1">Cell envelope</location>
    </subcellularLocation>
</comment>
<evidence type="ECO:0000256" key="2">
    <source>
        <dbReference type="ARBA" id="ARBA00009477"/>
    </source>
</evidence>
<dbReference type="EMBL" id="PVXL01000029">
    <property type="protein sequence ID" value="PRR74593.1"/>
    <property type="molecule type" value="Genomic_DNA"/>
</dbReference>
<evidence type="ECO:0000256" key="3">
    <source>
        <dbReference type="ARBA" id="ARBA00023054"/>
    </source>
</evidence>
<dbReference type="RefSeq" id="WP_054938002.1">
    <property type="nucleotide sequence ID" value="NZ_PVXL01000029.1"/>
</dbReference>
<accession>A0A9X7J3Q1</accession>
<dbReference type="FunFam" id="2.40.30.170:FF:000010">
    <property type="entry name" value="Efflux RND transporter periplasmic adaptor subunit"/>
    <property type="match status" value="1"/>
</dbReference>